<dbReference type="Proteomes" id="UP000822688">
    <property type="component" value="Chromosome V"/>
</dbReference>
<dbReference type="AlphaFoldDB" id="A0A8T0HV09"/>
<proteinExistence type="predicted"/>
<name>A0A8T0HV09_CERPU</name>
<protein>
    <submittedName>
        <fullName evidence="1">Uncharacterized protein</fullName>
    </submittedName>
</protein>
<reference evidence="1" key="1">
    <citation type="submission" date="2020-06" db="EMBL/GenBank/DDBJ databases">
        <title>WGS assembly of Ceratodon purpureus strain R40.</title>
        <authorList>
            <person name="Carey S.B."/>
            <person name="Jenkins J."/>
            <person name="Shu S."/>
            <person name="Lovell J.T."/>
            <person name="Sreedasyam A."/>
            <person name="Maumus F."/>
            <person name="Tiley G.P."/>
            <person name="Fernandez-Pozo N."/>
            <person name="Barry K."/>
            <person name="Chen C."/>
            <person name="Wang M."/>
            <person name="Lipzen A."/>
            <person name="Daum C."/>
            <person name="Saski C.A."/>
            <person name="Payton A.C."/>
            <person name="Mcbreen J.C."/>
            <person name="Conrad R.E."/>
            <person name="Kollar L.M."/>
            <person name="Olsson S."/>
            <person name="Huttunen S."/>
            <person name="Landis J.B."/>
            <person name="Wickett N.J."/>
            <person name="Johnson M.G."/>
            <person name="Rensing S.A."/>
            <person name="Grimwood J."/>
            <person name="Schmutz J."/>
            <person name="Mcdaniel S.F."/>
        </authorList>
    </citation>
    <scope>NUCLEOTIDE SEQUENCE</scope>
    <source>
        <strain evidence="1">R40</strain>
    </source>
</reference>
<dbReference type="EMBL" id="CM026426">
    <property type="protein sequence ID" value="KAG0574870.1"/>
    <property type="molecule type" value="Genomic_DNA"/>
</dbReference>
<keyword evidence="2" id="KW-1185">Reference proteome</keyword>
<evidence type="ECO:0000313" key="1">
    <source>
        <dbReference type="EMBL" id="KAG0574870.1"/>
    </source>
</evidence>
<accession>A0A8T0HV09</accession>
<sequence>MTAAPNDIAGCPRKSLQRLGFSSSSNSNRSGAFPLKRISTSCADDTSRNFFFLVPPHKLPSAIPVRSPLQRRAHMEIPLITPPPIPRRNPWLIHS</sequence>
<organism evidence="1 2">
    <name type="scientific">Ceratodon purpureus</name>
    <name type="common">Fire moss</name>
    <name type="synonym">Dicranum purpureum</name>
    <dbReference type="NCBI Taxonomy" id="3225"/>
    <lineage>
        <taxon>Eukaryota</taxon>
        <taxon>Viridiplantae</taxon>
        <taxon>Streptophyta</taxon>
        <taxon>Embryophyta</taxon>
        <taxon>Bryophyta</taxon>
        <taxon>Bryophytina</taxon>
        <taxon>Bryopsida</taxon>
        <taxon>Dicranidae</taxon>
        <taxon>Pseudoditrichales</taxon>
        <taxon>Ditrichaceae</taxon>
        <taxon>Ceratodon</taxon>
    </lineage>
</organism>
<comment type="caution">
    <text evidence="1">The sequence shown here is derived from an EMBL/GenBank/DDBJ whole genome shotgun (WGS) entry which is preliminary data.</text>
</comment>
<gene>
    <name evidence="1" type="ORF">KC19_VG298700</name>
</gene>
<evidence type="ECO:0000313" key="2">
    <source>
        <dbReference type="Proteomes" id="UP000822688"/>
    </source>
</evidence>